<proteinExistence type="predicted"/>
<evidence type="ECO:0000313" key="2">
    <source>
        <dbReference type="Proteomes" id="UP001153678"/>
    </source>
</evidence>
<name>A0A9W4SKP8_9GLOM</name>
<dbReference type="AlphaFoldDB" id="A0A9W4SKP8"/>
<dbReference type="Proteomes" id="UP001153678">
    <property type="component" value="Unassembled WGS sequence"/>
</dbReference>
<keyword evidence="2" id="KW-1185">Reference proteome</keyword>
<protein>
    <submittedName>
        <fullName evidence="1">18270_t:CDS:1</fullName>
    </submittedName>
</protein>
<gene>
    <name evidence="1" type="ORF">FWILDA_LOCUS5879</name>
</gene>
<accession>A0A9W4SKP8</accession>
<feature type="non-terminal residue" evidence="1">
    <location>
        <position position="1"/>
    </location>
</feature>
<sequence length="58" mass="6512">DQNDLKQFSKDVEGLLETPSCTIDDNNLTKWIKKEKKGNIEPTRGLTAAIKSLIKDLP</sequence>
<organism evidence="1 2">
    <name type="scientific">Funneliformis geosporum</name>
    <dbReference type="NCBI Taxonomy" id="1117311"/>
    <lineage>
        <taxon>Eukaryota</taxon>
        <taxon>Fungi</taxon>
        <taxon>Fungi incertae sedis</taxon>
        <taxon>Mucoromycota</taxon>
        <taxon>Glomeromycotina</taxon>
        <taxon>Glomeromycetes</taxon>
        <taxon>Glomerales</taxon>
        <taxon>Glomeraceae</taxon>
        <taxon>Funneliformis</taxon>
    </lineage>
</organism>
<comment type="caution">
    <text evidence="1">The sequence shown here is derived from an EMBL/GenBank/DDBJ whole genome shotgun (WGS) entry which is preliminary data.</text>
</comment>
<evidence type="ECO:0000313" key="1">
    <source>
        <dbReference type="EMBL" id="CAI2173031.1"/>
    </source>
</evidence>
<dbReference type="EMBL" id="CAMKVN010001011">
    <property type="protein sequence ID" value="CAI2173031.1"/>
    <property type="molecule type" value="Genomic_DNA"/>
</dbReference>
<reference evidence="1" key="1">
    <citation type="submission" date="2022-08" db="EMBL/GenBank/DDBJ databases">
        <authorList>
            <person name="Kallberg Y."/>
            <person name="Tangrot J."/>
            <person name="Rosling A."/>
        </authorList>
    </citation>
    <scope>NUCLEOTIDE SEQUENCE</scope>
    <source>
        <strain evidence="1">Wild A</strain>
    </source>
</reference>